<dbReference type="InterPro" id="IPR032622">
    <property type="entry name" value="UCP01524_HTH"/>
</dbReference>
<dbReference type="Proteomes" id="UP001160625">
    <property type="component" value="Unassembled WGS sequence"/>
</dbReference>
<dbReference type="Gene3D" id="3.50.30.90">
    <property type="match status" value="1"/>
</dbReference>
<keyword evidence="5" id="KW-1185">Reference proteome</keyword>
<reference evidence="4" key="1">
    <citation type="submission" date="2023-04" db="EMBL/GenBank/DDBJ databases">
        <title>Sphingomonas sp. MAHUQ-71 isolated from rice field.</title>
        <authorList>
            <person name="Huq M.A."/>
        </authorList>
    </citation>
    <scope>NUCLEOTIDE SEQUENCE</scope>
    <source>
        <strain evidence="4">MAHUQ-71</strain>
    </source>
</reference>
<evidence type="ECO:0000313" key="4">
    <source>
        <dbReference type="EMBL" id="MDH7639163.1"/>
    </source>
</evidence>
<evidence type="ECO:0000259" key="2">
    <source>
        <dbReference type="Pfam" id="PF16221"/>
    </source>
</evidence>
<name>A0ABT6N275_9SPHN</name>
<dbReference type="InterPro" id="IPR032610">
    <property type="entry name" value="DUF2172"/>
</dbReference>
<comment type="caution">
    <text evidence="4">The sequence shown here is derived from an EMBL/GenBank/DDBJ whole genome shotgun (WGS) entry which is preliminary data.</text>
</comment>
<sequence>MARQGAMAMELNPISSAGEQTVGADIEALVGRLYPICRSITGDGVRKTLSILSEHIAIRRIEIPTGMEVFDWTIPEEWNIRDAYIADLLGRRIVDFGANSLHVVSYSVPVHQIMSMSELRPHLHILPDQPDLIPYRTSYYNRNWGFCLSRNQLEAMGDGPFEVRIDATLEPGSLTIGEIFIPGEIAEEILISTHICHPSMANDNCSGLAIAAFIAARAERAGLRHSLRVLFVPGTIGSLAWLALNDAETWRIAHGLVITGLGDRGDFTYKRSRLGNARIDRAAVHVLSGCGGDPKIIDFSPWGYDERQYCSPGLNLPVGRLTRSPHGEFPEYHSSADDLTFVSAEALEEALVAIEDIIAVIDQDRTYRSTNQKGEPRLGKYGLYRTVAGQSGKVPEMAMLWVLNLSDGRNSLLDIAQRSGQPFSEIRMAADALHGAGLLEDVSKRAG</sequence>
<dbReference type="InterPro" id="IPR012353">
    <property type="entry name" value="UCP015244"/>
</dbReference>
<dbReference type="Pfam" id="PF16254">
    <property type="entry name" value="DUF4910"/>
    <property type="match status" value="1"/>
</dbReference>
<dbReference type="Gene3D" id="3.40.630.10">
    <property type="entry name" value="Zn peptidases"/>
    <property type="match status" value="1"/>
</dbReference>
<dbReference type="EMBL" id="JARYGZ010000001">
    <property type="protein sequence ID" value="MDH7639163.1"/>
    <property type="molecule type" value="Genomic_DNA"/>
</dbReference>
<dbReference type="InterPro" id="IPR032589">
    <property type="entry name" value="DUF4910"/>
</dbReference>
<proteinExistence type="predicted"/>
<dbReference type="SUPFAM" id="SSF53187">
    <property type="entry name" value="Zn-dependent exopeptidases"/>
    <property type="match status" value="1"/>
</dbReference>
<evidence type="ECO:0000259" key="1">
    <source>
        <dbReference type="Pfam" id="PF09940"/>
    </source>
</evidence>
<organism evidence="4 5">
    <name type="scientific">Sphingomonas oryzagri</name>
    <dbReference type="NCBI Taxonomy" id="3042314"/>
    <lineage>
        <taxon>Bacteria</taxon>
        <taxon>Pseudomonadati</taxon>
        <taxon>Pseudomonadota</taxon>
        <taxon>Alphaproteobacteria</taxon>
        <taxon>Sphingomonadales</taxon>
        <taxon>Sphingomonadaceae</taxon>
        <taxon>Sphingomonas</taxon>
    </lineage>
</organism>
<feature type="domain" description="UCP01524 winged helix-turn-helix" evidence="2">
    <location>
        <begin position="365"/>
        <end position="440"/>
    </location>
</feature>
<accession>A0ABT6N275</accession>
<dbReference type="Pfam" id="PF09940">
    <property type="entry name" value="DUF2172"/>
    <property type="match status" value="1"/>
</dbReference>
<dbReference type="InterPro" id="IPR036388">
    <property type="entry name" value="WH-like_DNA-bd_sf"/>
</dbReference>
<dbReference type="RefSeq" id="WP_281044425.1">
    <property type="nucleotide sequence ID" value="NZ_JARYGZ010000001.1"/>
</dbReference>
<protein>
    <submittedName>
        <fullName evidence="4">DUF4910 domain-containing protein</fullName>
    </submittedName>
</protein>
<gene>
    <name evidence="4" type="ORF">QGN17_10515</name>
</gene>
<feature type="domain" description="DUF2172" evidence="1">
    <location>
        <begin position="77"/>
        <end position="168"/>
    </location>
</feature>
<feature type="domain" description="DUF4910" evidence="3">
    <location>
        <begin position="28"/>
        <end position="364"/>
    </location>
</feature>
<evidence type="ECO:0000259" key="3">
    <source>
        <dbReference type="Pfam" id="PF16254"/>
    </source>
</evidence>
<dbReference type="Pfam" id="PF16221">
    <property type="entry name" value="HTH_47"/>
    <property type="match status" value="1"/>
</dbReference>
<dbReference type="PIRSF" id="PIRSF015244">
    <property type="entry name" value="UCP015244"/>
    <property type="match status" value="1"/>
</dbReference>
<dbReference type="Gene3D" id="1.10.10.10">
    <property type="entry name" value="Winged helix-like DNA-binding domain superfamily/Winged helix DNA-binding domain"/>
    <property type="match status" value="1"/>
</dbReference>
<evidence type="ECO:0000313" key="5">
    <source>
        <dbReference type="Proteomes" id="UP001160625"/>
    </source>
</evidence>